<evidence type="ECO:0000256" key="1">
    <source>
        <dbReference type="ARBA" id="ARBA00006817"/>
    </source>
</evidence>
<dbReference type="AlphaFoldDB" id="A0A1X1XC06"/>
<dbReference type="SUPFAM" id="SSF54427">
    <property type="entry name" value="NTF2-like"/>
    <property type="match status" value="1"/>
</dbReference>
<protein>
    <submittedName>
        <fullName evidence="4">Uncharacterized protein</fullName>
    </submittedName>
</protein>
<dbReference type="InterPro" id="IPR032710">
    <property type="entry name" value="NTF2-like_dom_sf"/>
</dbReference>
<comment type="caution">
    <text evidence="4">The sequence shown here is derived from an EMBL/GenBank/DDBJ whole genome shotgun (WGS) entry which is preliminary data.</text>
</comment>
<dbReference type="Gene3D" id="3.30.530.20">
    <property type="match status" value="1"/>
</dbReference>
<keyword evidence="5" id="KW-1185">Reference proteome</keyword>
<accession>A0A1X1XC06</accession>
<comment type="similarity">
    <text evidence="1">Belongs to the AHA1 family.</text>
</comment>
<feature type="domain" description="SnoaL-like" evidence="3">
    <location>
        <begin position="159"/>
        <end position="276"/>
    </location>
</feature>
<gene>
    <name evidence="4" type="ORF">AWC14_16820</name>
</gene>
<dbReference type="SUPFAM" id="SSF55961">
    <property type="entry name" value="Bet v1-like"/>
    <property type="match status" value="1"/>
</dbReference>
<dbReference type="InterPro" id="IPR037401">
    <property type="entry name" value="SnoaL-like"/>
</dbReference>
<evidence type="ECO:0000313" key="5">
    <source>
        <dbReference type="Proteomes" id="UP000193487"/>
    </source>
</evidence>
<name>A0A1X1XC06_9MYCO</name>
<dbReference type="RefSeq" id="WP_052425725.1">
    <property type="nucleotide sequence ID" value="NZ_BBKA01000265.1"/>
</dbReference>
<dbReference type="InterPro" id="IPR023393">
    <property type="entry name" value="START-like_dom_sf"/>
</dbReference>
<organism evidence="4 5">
    <name type="scientific">Mycobacterium kyorinense</name>
    <dbReference type="NCBI Taxonomy" id="487514"/>
    <lineage>
        <taxon>Bacteria</taxon>
        <taxon>Bacillati</taxon>
        <taxon>Actinomycetota</taxon>
        <taxon>Actinomycetes</taxon>
        <taxon>Mycobacteriales</taxon>
        <taxon>Mycobacteriaceae</taxon>
        <taxon>Mycobacterium</taxon>
    </lineage>
</organism>
<reference evidence="4 5" key="1">
    <citation type="submission" date="2016-01" db="EMBL/GenBank/DDBJ databases">
        <title>The new phylogeny of the genus Mycobacterium.</title>
        <authorList>
            <person name="Tarcisio F."/>
            <person name="Conor M."/>
            <person name="Antonella G."/>
            <person name="Elisabetta G."/>
            <person name="Giulia F.S."/>
            <person name="Sara T."/>
            <person name="Anna F."/>
            <person name="Clotilde B."/>
            <person name="Roberto B."/>
            <person name="Veronica D.S."/>
            <person name="Fabio R."/>
            <person name="Monica P."/>
            <person name="Olivier J."/>
            <person name="Enrico T."/>
            <person name="Nicola S."/>
        </authorList>
    </citation>
    <scope>NUCLEOTIDE SEQUENCE [LARGE SCALE GENOMIC DNA]</scope>
    <source>
        <strain evidence="4 5">DSM 45166</strain>
    </source>
</reference>
<evidence type="ECO:0000259" key="2">
    <source>
        <dbReference type="Pfam" id="PF08327"/>
    </source>
</evidence>
<dbReference type="EMBL" id="LQPE01000175">
    <property type="protein sequence ID" value="ORV96417.1"/>
    <property type="molecule type" value="Genomic_DNA"/>
</dbReference>
<proteinExistence type="inferred from homology"/>
<dbReference type="Pfam" id="PF13474">
    <property type="entry name" value="SnoaL_3"/>
    <property type="match status" value="1"/>
</dbReference>
<dbReference type="Gene3D" id="3.10.450.50">
    <property type="match status" value="1"/>
</dbReference>
<dbReference type="InterPro" id="IPR013538">
    <property type="entry name" value="ASHA1/2-like_C"/>
</dbReference>
<dbReference type="CDD" id="cd07814">
    <property type="entry name" value="SRPBCC_CalC_Aha1-like"/>
    <property type="match status" value="1"/>
</dbReference>
<feature type="domain" description="Activator of Hsp90 ATPase homologue 1/2-like C-terminal" evidence="2">
    <location>
        <begin position="15"/>
        <end position="145"/>
    </location>
</feature>
<sequence>MTADLYSIPIVRLFDAPRELVFANWIRAEDLGDWFAPYGFTVTRCEVDARQGGKWLVEYRSETGEVHREFGEYREIVPPGRLVFTLTQQDGRGNTGPETLVTVILVEQGAKTEMRFEQSGFTAADMRDGNAEGWNECFAKLDGVLSQFTPDERAFRAEFAEWLRSAAAKDLDAVMSKVDDGVVSYEHETPLMYAGAAAVREVCRRGFDYAAGDFRWEVPDLRVIVRGDIAVTWGLNHMTASEAGRPAFDSWSRGTRVFRKINGSWQLIHQHVSYPYDPHTGQAVVTGLAP</sequence>
<dbReference type="Pfam" id="PF08327">
    <property type="entry name" value="AHSA1"/>
    <property type="match status" value="1"/>
</dbReference>
<evidence type="ECO:0000313" key="4">
    <source>
        <dbReference type="EMBL" id="ORV96417.1"/>
    </source>
</evidence>
<dbReference type="Proteomes" id="UP000193487">
    <property type="component" value="Unassembled WGS sequence"/>
</dbReference>
<evidence type="ECO:0000259" key="3">
    <source>
        <dbReference type="Pfam" id="PF13474"/>
    </source>
</evidence>